<keyword evidence="3" id="KW-0808">Transferase</keyword>
<dbReference type="InterPro" id="IPR016039">
    <property type="entry name" value="Thiolase-like"/>
</dbReference>
<evidence type="ECO:0000313" key="7">
    <source>
        <dbReference type="Proteomes" id="UP000789595"/>
    </source>
</evidence>
<dbReference type="Proteomes" id="UP000789595">
    <property type="component" value="Unassembled WGS sequence"/>
</dbReference>
<dbReference type="InterPro" id="IPR014031">
    <property type="entry name" value="Ketoacyl_synth_C"/>
</dbReference>
<dbReference type="SMART" id="SM00825">
    <property type="entry name" value="PKS_KS"/>
    <property type="match status" value="1"/>
</dbReference>
<keyword evidence="7" id="KW-1185">Reference proteome</keyword>
<dbReference type="Gene3D" id="1.10.1200.10">
    <property type="entry name" value="ACP-like"/>
    <property type="match status" value="1"/>
</dbReference>
<dbReference type="InterPro" id="IPR009081">
    <property type="entry name" value="PP-bd_ACP"/>
</dbReference>
<dbReference type="AlphaFoldDB" id="A0A8J2SI73"/>
<protein>
    <recommendedName>
        <fullName evidence="5">Ketosynthase family 3 (KS3) domain-containing protein</fullName>
    </recommendedName>
</protein>
<comment type="caution">
    <text evidence="6">The sequence shown here is derived from an EMBL/GenBank/DDBJ whole genome shotgun (WGS) entry which is preliminary data.</text>
</comment>
<dbReference type="Gene3D" id="3.40.47.10">
    <property type="match status" value="1"/>
</dbReference>
<dbReference type="InterPro" id="IPR050091">
    <property type="entry name" value="PKS_NRPS_Biosynth_Enz"/>
</dbReference>
<dbReference type="InterPro" id="IPR014030">
    <property type="entry name" value="Ketoacyl_synth_N"/>
</dbReference>
<evidence type="ECO:0000256" key="3">
    <source>
        <dbReference type="ARBA" id="ARBA00022679"/>
    </source>
</evidence>
<evidence type="ECO:0000256" key="2">
    <source>
        <dbReference type="ARBA" id="ARBA00022553"/>
    </source>
</evidence>
<evidence type="ECO:0000256" key="1">
    <source>
        <dbReference type="ARBA" id="ARBA00022450"/>
    </source>
</evidence>
<dbReference type="SUPFAM" id="SSF47336">
    <property type="entry name" value="ACP-like"/>
    <property type="match status" value="1"/>
</dbReference>
<dbReference type="SUPFAM" id="SSF53901">
    <property type="entry name" value="Thiolase-like"/>
    <property type="match status" value="1"/>
</dbReference>
<name>A0A8J2SI73_9STRA</name>
<proteinExistence type="predicted"/>
<dbReference type="Pfam" id="PF00550">
    <property type="entry name" value="PP-binding"/>
    <property type="match status" value="1"/>
</dbReference>
<evidence type="ECO:0000313" key="6">
    <source>
        <dbReference type="EMBL" id="CAH0367052.1"/>
    </source>
</evidence>
<dbReference type="PANTHER" id="PTHR43775:SF37">
    <property type="entry name" value="SI:DKEY-61P9.11"/>
    <property type="match status" value="1"/>
</dbReference>
<dbReference type="GO" id="GO:0004312">
    <property type="term" value="F:fatty acid synthase activity"/>
    <property type="evidence" value="ECO:0007669"/>
    <property type="project" value="TreeGrafter"/>
</dbReference>
<sequence>MKNEPHGDLLHDETFLNIWNEFFAEVPPVDAPLLTTGLNSAQLPMLASRLSRAFSVNVSSMFLLEHPTIRQIGNALEDLLSDSPKEYDTLTTSVKTRMESQKNVSLGNIVFHAPGSMRTPASFRFSVERGLNFGSRVPLNRWDVSNTTRASATYGNFAEDILTLPHGDWKMSKSELRNVNPVQLLLLEASHSMFAGRHKADKNVGIFVGLFTSLLTPGSSTAAPSREPLGIYEGTANSTSIASGRISYVLGFTGPCLPVDTACSASLVATHLAATSLRQNECSSAGVVAGGILETGLHAAFSTAGMLSETGRCHSFDGRADGYSRGEGCVGFVCDTSEDGPSLRGSAVKQDGPSASLTAPNGASQRMLLQRVSESIGAGHDVVALEAHGTGTTLGDPVEIGAASAALRGSTVACTSIKGNIGHLEAAAAVIGLNSLLLFPLSSTLNAPLCTLRSINSHLKSLNLNAFYFSTGLANL</sequence>
<dbReference type="InterPro" id="IPR036736">
    <property type="entry name" value="ACP-like_sf"/>
</dbReference>
<reference evidence="6" key="1">
    <citation type="submission" date="2021-11" db="EMBL/GenBank/DDBJ databases">
        <authorList>
            <consortium name="Genoscope - CEA"/>
            <person name="William W."/>
        </authorList>
    </citation>
    <scope>NUCLEOTIDE SEQUENCE</scope>
</reference>
<dbReference type="CDD" id="cd00833">
    <property type="entry name" value="PKS"/>
    <property type="match status" value="1"/>
</dbReference>
<gene>
    <name evidence="6" type="ORF">PECAL_2P00420</name>
</gene>
<dbReference type="PANTHER" id="PTHR43775">
    <property type="entry name" value="FATTY ACID SYNTHASE"/>
    <property type="match status" value="1"/>
</dbReference>
<dbReference type="InterPro" id="IPR020841">
    <property type="entry name" value="PKS_Beta-ketoAc_synthase_dom"/>
</dbReference>
<feature type="region of interest" description="Disordered" evidence="4">
    <location>
        <begin position="340"/>
        <end position="360"/>
    </location>
</feature>
<keyword evidence="2" id="KW-0597">Phosphoprotein</keyword>
<dbReference type="GO" id="GO:0006633">
    <property type="term" value="P:fatty acid biosynthetic process"/>
    <property type="evidence" value="ECO:0007669"/>
    <property type="project" value="TreeGrafter"/>
</dbReference>
<feature type="domain" description="Ketosynthase family 3 (KS3)" evidence="5">
    <location>
        <begin position="101"/>
        <end position="476"/>
    </location>
</feature>
<dbReference type="PROSITE" id="PS52004">
    <property type="entry name" value="KS3_2"/>
    <property type="match status" value="1"/>
</dbReference>
<keyword evidence="1" id="KW-0596">Phosphopantetheine</keyword>
<evidence type="ECO:0000259" key="5">
    <source>
        <dbReference type="PROSITE" id="PS52004"/>
    </source>
</evidence>
<organism evidence="6 7">
    <name type="scientific">Pelagomonas calceolata</name>
    <dbReference type="NCBI Taxonomy" id="35677"/>
    <lineage>
        <taxon>Eukaryota</taxon>
        <taxon>Sar</taxon>
        <taxon>Stramenopiles</taxon>
        <taxon>Ochrophyta</taxon>
        <taxon>Pelagophyceae</taxon>
        <taxon>Pelagomonadales</taxon>
        <taxon>Pelagomonadaceae</taxon>
        <taxon>Pelagomonas</taxon>
    </lineage>
</organism>
<dbReference type="Pfam" id="PF02801">
    <property type="entry name" value="Ketoacyl-synt_C"/>
    <property type="match status" value="1"/>
</dbReference>
<accession>A0A8J2SI73</accession>
<dbReference type="Pfam" id="PF00109">
    <property type="entry name" value="ketoacyl-synt"/>
    <property type="match status" value="1"/>
</dbReference>
<dbReference type="OrthoDB" id="329835at2759"/>
<evidence type="ECO:0000256" key="4">
    <source>
        <dbReference type="SAM" id="MobiDB-lite"/>
    </source>
</evidence>
<dbReference type="EMBL" id="CAKKNE010000002">
    <property type="protein sequence ID" value="CAH0367052.1"/>
    <property type="molecule type" value="Genomic_DNA"/>
</dbReference>